<reference evidence="2" key="1">
    <citation type="journal article" date="2017" name="Nat. Ecol. Evol.">
        <title>Genome expansion and lineage-specific genetic innovations in the forest pathogenic fungi Armillaria.</title>
        <authorList>
            <person name="Sipos G."/>
            <person name="Prasanna A.N."/>
            <person name="Walter M.C."/>
            <person name="O'Connor E."/>
            <person name="Balint B."/>
            <person name="Krizsan K."/>
            <person name="Kiss B."/>
            <person name="Hess J."/>
            <person name="Varga T."/>
            <person name="Slot J."/>
            <person name="Riley R."/>
            <person name="Boka B."/>
            <person name="Rigling D."/>
            <person name="Barry K."/>
            <person name="Lee J."/>
            <person name="Mihaltcheva S."/>
            <person name="LaButti K."/>
            <person name="Lipzen A."/>
            <person name="Waldron R."/>
            <person name="Moloney N.M."/>
            <person name="Sperisen C."/>
            <person name="Kredics L."/>
            <person name="Vagvoelgyi C."/>
            <person name="Patrignani A."/>
            <person name="Fitzpatrick D."/>
            <person name="Nagy I."/>
            <person name="Doyle S."/>
            <person name="Anderson J.B."/>
            <person name="Grigoriev I.V."/>
            <person name="Gueldener U."/>
            <person name="Muensterkoetter M."/>
            <person name="Nagy L.G."/>
        </authorList>
    </citation>
    <scope>NUCLEOTIDE SEQUENCE [LARGE SCALE GENOMIC DNA]</scope>
    <source>
        <strain evidence="2">28-4</strain>
    </source>
</reference>
<evidence type="ECO:0000313" key="1">
    <source>
        <dbReference type="EMBL" id="PBK69037.1"/>
    </source>
</evidence>
<gene>
    <name evidence="1" type="ORF">ARMSODRAFT_975333</name>
</gene>
<proteinExistence type="predicted"/>
<sequence length="212" mass="23765">MTLDYYSRNRHSLNDDRGYSYMQTGIRSVTRSCQSLEVVFPTAVLSSESRIRYERGIDSLLASLHPSRVGSRLGFGEENFHGRTCSCFEHSNVGRVKFGYHFYTEATQAGFVKESNTSIEAFFSTSDQPAFRHSRLSTSSSSDMFSRTCRPSIDEQEDIRSVTPGATARKTSTDCLNIALVPLLTMVIHSKSRFTSYGGKCYENADLAEVIK</sequence>
<dbReference type="Proteomes" id="UP000218334">
    <property type="component" value="Unassembled WGS sequence"/>
</dbReference>
<dbReference type="EMBL" id="KZ293430">
    <property type="protein sequence ID" value="PBK69037.1"/>
    <property type="molecule type" value="Genomic_DNA"/>
</dbReference>
<name>A0A2H3BWT8_9AGAR</name>
<evidence type="ECO:0000313" key="2">
    <source>
        <dbReference type="Proteomes" id="UP000218334"/>
    </source>
</evidence>
<accession>A0A2H3BWT8</accession>
<keyword evidence="2" id="KW-1185">Reference proteome</keyword>
<organism evidence="1 2">
    <name type="scientific">Armillaria solidipes</name>
    <dbReference type="NCBI Taxonomy" id="1076256"/>
    <lineage>
        <taxon>Eukaryota</taxon>
        <taxon>Fungi</taxon>
        <taxon>Dikarya</taxon>
        <taxon>Basidiomycota</taxon>
        <taxon>Agaricomycotina</taxon>
        <taxon>Agaricomycetes</taxon>
        <taxon>Agaricomycetidae</taxon>
        <taxon>Agaricales</taxon>
        <taxon>Marasmiineae</taxon>
        <taxon>Physalacriaceae</taxon>
        <taxon>Armillaria</taxon>
    </lineage>
</organism>
<dbReference type="AlphaFoldDB" id="A0A2H3BWT8"/>
<protein>
    <submittedName>
        <fullName evidence="1">Uncharacterized protein</fullName>
    </submittedName>
</protein>